<dbReference type="AlphaFoldDB" id="A0A7Z0WDU9"/>
<comment type="caution">
    <text evidence="1">The sequence shown here is derived from an EMBL/GenBank/DDBJ whole genome shotgun (WGS) entry which is preliminary data.</text>
</comment>
<sequence>MGAGGGYWAAQLSAAGIPVSAYDPDPPEHQWHPVGPVVDWRPACEDSGFVAWWNLRDVAQGWVRG</sequence>
<reference evidence="1 2" key="1">
    <citation type="submission" date="2016-12" db="EMBL/GenBank/DDBJ databases">
        <title>The draft genome sequence of Actinophytocola xinjiangensis.</title>
        <authorList>
            <person name="Wang W."/>
            <person name="Yuan L."/>
        </authorList>
    </citation>
    <scope>NUCLEOTIDE SEQUENCE [LARGE SCALE GENOMIC DNA]</scope>
    <source>
        <strain evidence="1 2">CGMCC 4.4663</strain>
    </source>
</reference>
<organism evidence="1 2">
    <name type="scientific">Actinophytocola xinjiangensis</name>
    <dbReference type="NCBI Taxonomy" id="485602"/>
    <lineage>
        <taxon>Bacteria</taxon>
        <taxon>Bacillati</taxon>
        <taxon>Actinomycetota</taxon>
        <taxon>Actinomycetes</taxon>
        <taxon>Pseudonocardiales</taxon>
        <taxon>Pseudonocardiaceae</taxon>
    </lineage>
</organism>
<gene>
    <name evidence="1" type="ORF">BLA60_39890</name>
</gene>
<keyword evidence="2" id="KW-1185">Reference proteome</keyword>
<dbReference type="Proteomes" id="UP000185696">
    <property type="component" value="Unassembled WGS sequence"/>
</dbReference>
<evidence type="ECO:0000313" key="1">
    <source>
        <dbReference type="EMBL" id="OLF04671.1"/>
    </source>
</evidence>
<protein>
    <submittedName>
        <fullName evidence="1">Uncharacterized protein</fullName>
    </submittedName>
</protein>
<dbReference type="EMBL" id="MSIF01000040">
    <property type="protein sequence ID" value="OLF04671.1"/>
    <property type="molecule type" value="Genomic_DNA"/>
</dbReference>
<evidence type="ECO:0000313" key="2">
    <source>
        <dbReference type="Proteomes" id="UP000185696"/>
    </source>
</evidence>
<accession>A0A7Z0WDU9</accession>
<proteinExistence type="predicted"/>
<name>A0A7Z0WDU9_9PSEU</name>